<organism evidence="1 2">
    <name type="scientific">Duncaniella dubosii</name>
    <dbReference type="NCBI Taxonomy" id="2518971"/>
    <lineage>
        <taxon>Bacteria</taxon>
        <taxon>Pseudomonadati</taxon>
        <taxon>Bacteroidota</taxon>
        <taxon>Bacteroidia</taxon>
        <taxon>Bacteroidales</taxon>
        <taxon>Muribaculaceae</taxon>
        <taxon>Duncaniella</taxon>
    </lineage>
</organism>
<dbReference type="Proteomes" id="UP000297149">
    <property type="component" value="Chromosome"/>
</dbReference>
<dbReference type="KEGG" id="ddb:E7747_05825"/>
<accession>A0A4P7W371</accession>
<evidence type="ECO:0000313" key="2">
    <source>
        <dbReference type="Proteomes" id="UP000297149"/>
    </source>
</evidence>
<evidence type="ECO:0000313" key="1">
    <source>
        <dbReference type="EMBL" id="QCD41845.1"/>
    </source>
</evidence>
<sequence>MTQIIIAHRQLKFTVLQQIFAKGKGLHSFLKDEELNNQKNVFFFPTEENAQGTNGEERIAAYMLTIEGRMRIIKEKDGKFFFVPSYNEGLLDEAVEILREEVEYNGRSCFYQTLKEIESVVSVNIQPLF</sequence>
<dbReference type="EMBL" id="CP039396">
    <property type="protein sequence ID" value="QCD41845.1"/>
    <property type="molecule type" value="Genomic_DNA"/>
</dbReference>
<proteinExistence type="predicted"/>
<protein>
    <submittedName>
        <fullName evidence="1">Uncharacterized protein</fullName>
    </submittedName>
</protein>
<dbReference type="AlphaFoldDB" id="A0A4P7W371"/>
<name>A0A4P7W371_9BACT</name>
<dbReference type="RefSeq" id="WP_136414707.1">
    <property type="nucleotide sequence ID" value="NZ_CP039396.1"/>
</dbReference>
<gene>
    <name evidence="1" type="ORF">E7747_05825</name>
</gene>
<reference evidence="2" key="1">
    <citation type="submission" date="2019-02" db="EMBL/GenBank/DDBJ databases">
        <title>Isolation and identification of novel species under the genus Muribaculum.</title>
        <authorList>
            <person name="Miyake S."/>
            <person name="Ding Y."/>
            <person name="Low A."/>
            <person name="Soh M."/>
            <person name="Seedorf H."/>
        </authorList>
    </citation>
    <scope>NUCLEOTIDE SEQUENCE [LARGE SCALE GENOMIC DNA]</scope>
    <source>
        <strain evidence="2">H5</strain>
    </source>
</reference>
<keyword evidence="2" id="KW-1185">Reference proteome</keyword>